<evidence type="ECO:0000313" key="3">
    <source>
        <dbReference type="Proteomes" id="UP000727407"/>
    </source>
</evidence>
<organism evidence="2 3">
    <name type="scientific">Clarias magur</name>
    <name type="common">Asian catfish</name>
    <name type="synonym">Macropteronotus magur</name>
    <dbReference type="NCBI Taxonomy" id="1594786"/>
    <lineage>
        <taxon>Eukaryota</taxon>
        <taxon>Metazoa</taxon>
        <taxon>Chordata</taxon>
        <taxon>Craniata</taxon>
        <taxon>Vertebrata</taxon>
        <taxon>Euteleostomi</taxon>
        <taxon>Actinopterygii</taxon>
        <taxon>Neopterygii</taxon>
        <taxon>Teleostei</taxon>
        <taxon>Ostariophysi</taxon>
        <taxon>Siluriformes</taxon>
        <taxon>Clariidae</taxon>
        <taxon>Clarias</taxon>
    </lineage>
</organism>
<name>A0A8J4TCE4_CLAMG</name>
<protein>
    <submittedName>
        <fullName evidence="2">Pulmonary surfactant-associated protein D-like</fullName>
    </submittedName>
</protein>
<feature type="region of interest" description="Disordered" evidence="1">
    <location>
        <begin position="1"/>
        <end position="28"/>
    </location>
</feature>
<feature type="non-terminal residue" evidence="2">
    <location>
        <position position="50"/>
    </location>
</feature>
<evidence type="ECO:0000313" key="2">
    <source>
        <dbReference type="EMBL" id="KAF5880263.1"/>
    </source>
</evidence>
<gene>
    <name evidence="2" type="ORF">DAT39_023235</name>
</gene>
<sequence>LSIQGPPGKIGPAGPKGQKGDLGLPGIPGETSLIQSEIISLKSKLSHLEK</sequence>
<dbReference type="EMBL" id="QNUK01001515">
    <property type="protein sequence ID" value="KAF5880263.1"/>
    <property type="molecule type" value="Genomic_DNA"/>
</dbReference>
<feature type="compositionally biased region" description="Low complexity" evidence="1">
    <location>
        <begin position="1"/>
        <end position="16"/>
    </location>
</feature>
<proteinExistence type="predicted"/>
<evidence type="ECO:0000256" key="1">
    <source>
        <dbReference type="SAM" id="MobiDB-lite"/>
    </source>
</evidence>
<feature type="non-terminal residue" evidence="2">
    <location>
        <position position="1"/>
    </location>
</feature>
<keyword evidence="3" id="KW-1185">Reference proteome</keyword>
<reference evidence="2" key="1">
    <citation type="submission" date="2020-07" db="EMBL/GenBank/DDBJ databases">
        <title>Clarias magur genome sequencing, assembly and annotation.</title>
        <authorList>
            <person name="Kushwaha B."/>
            <person name="Kumar R."/>
            <person name="Das P."/>
            <person name="Joshi C.G."/>
            <person name="Kumar D."/>
            <person name="Nagpure N.S."/>
            <person name="Pandey M."/>
            <person name="Agarwal S."/>
            <person name="Srivastava S."/>
            <person name="Singh M."/>
            <person name="Sahoo L."/>
            <person name="Jayasankar P."/>
            <person name="Meher P.K."/>
            <person name="Koringa P.G."/>
            <person name="Iquebal M.A."/>
            <person name="Das S.P."/>
            <person name="Bit A."/>
            <person name="Patnaik S."/>
            <person name="Patel N."/>
            <person name="Shah T.M."/>
            <person name="Hinsu A."/>
            <person name="Jena J.K."/>
        </authorList>
    </citation>
    <scope>NUCLEOTIDE SEQUENCE</scope>
    <source>
        <strain evidence="2">CIFAMagur01</strain>
        <tissue evidence="2">Testis</tissue>
    </source>
</reference>
<dbReference type="AlphaFoldDB" id="A0A8J4TCE4"/>
<dbReference type="Gene3D" id="1.20.5.320">
    <property type="entry name" value="6-Phosphogluconate Dehydrogenase, domain 3"/>
    <property type="match status" value="1"/>
</dbReference>
<dbReference type="Proteomes" id="UP000727407">
    <property type="component" value="Unassembled WGS sequence"/>
</dbReference>
<accession>A0A8J4TCE4</accession>
<comment type="caution">
    <text evidence="2">The sequence shown here is derived from an EMBL/GenBank/DDBJ whole genome shotgun (WGS) entry which is preliminary data.</text>
</comment>